<accession>A0ABV1TUV3</accession>
<reference evidence="1 2" key="1">
    <citation type="submission" date="2024-06" db="EMBL/GenBank/DDBJ databases">
        <title>The Natural Products Discovery Center: Release of the First 8490 Sequenced Strains for Exploring Actinobacteria Biosynthetic Diversity.</title>
        <authorList>
            <person name="Kalkreuter E."/>
            <person name="Kautsar S.A."/>
            <person name="Yang D."/>
            <person name="Bader C.D."/>
            <person name="Teijaro C.N."/>
            <person name="Fluegel L."/>
            <person name="Davis C.M."/>
            <person name="Simpson J.R."/>
            <person name="Lauterbach L."/>
            <person name="Steele A.D."/>
            <person name="Gui C."/>
            <person name="Meng S."/>
            <person name="Li G."/>
            <person name="Viehrig K."/>
            <person name="Ye F."/>
            <person name="Su P."/>
            <person name="Kiefer A.F."/>
            <person name="Nichols A."/>
            <person name="Cepeda A.J."/>
            <person name="Yan W."/>
            <person name="Fan B."/>
            <person name="Jiang Y."/>
            <person name="Adhikari A."/>
            <person name="Zheng C.-J."/>
            <person name="Schuster L."/>
            <person name="Cowan T.M."/>
            <person name="Smanski M.J."/>
            <person name="Chevrette M.G."/>
            <person name="De Carvalho L.P.S."/>
            <person name="Shen B."/>
        </authorList>
    </citation>
    <scope>NUCLEOTIDE SEQUENCE [LARGE SCALE GENOMIC DNA]</scope>
    <source>
        <strain evidence="1 2">NPDC001694</strain>
    </source>
</reference>
<comment type="caution">
    <text evidence="1">The sequence shown here is derived from an EMBL/GenBank/DDBJ whole genome shotgun (WGS) entry which is preliminary data.</text>
</comment>
<protein>
    <submittedName>
        <fullName evidence="1">Uncharacterized protein</fullName>
    </submittedName>
</protein>
<name>A0ABV1TUV3_9ACTN</name>
<keyword evidence="2" id="KW-1185">Reference proteome</keyword>
<dbReference type="EMBL" id="JBEOZM010000036">
    <property type="protein sequence ID" value="MER6273819.1"/>
    <property type="molecule type" value="Genomic_DNA"/>
</dbReference>
<evidence type="ECO:0000313" key="1">
    <source>
        <dbReference type="EMBL" id="MER6273819.1"/>
    </source>
</evidence>
<gene>
    <name evidence="1" type="ORF">ABT211_42185</name>
</gene>
<dbReference type="RefSeq" id="WP_351962072.1">
    <property type="nucleotide sequence ID" value="NZ_JBEOZM010000036.1"/>
</dbReference>
<sequence>MVPVGPCGLVAAQDRRERVEQALPRGGRPRYGTWIDSYPFPKGDNVRQEWAAEQVGRDGFTILEAVWAPQAPAWLREVPAVQVLRRAGGGGERYHRDGEDVLWGEGKDLPPGRRRALLAL</sequence>
<dbReference type="Proteomes" id="UP001490365">
    <property type="component" value="Unassembled WGS sequence"/>
</dbReference>
<organism evidence="1 2">
    <name type="scientific">Streptomyces sp. 900105755</name>
    <dbReference type="NCBI Taxonomy" id="3154389"/>
    <lineage>
        <taxon>Bacteria</taxon>
        <taxon>Bacillati</taxon>
        <taxon>Actinomycetota</taxon>
        <taxon>Actinomycetes</taxon>
        <taxon>Kitasatosporales</taxon>
        <taxon>Streptomycetaceae</taxon>
        <taxon>Streptomyces</taxon>
    </lineage>
</organism>
<evidence type="ECO:0000313" key="2">
    <source>
        <dbReference type="Proteomes" id="UP001490365"/>
    </source>
</evidence>
<proteinExistence type="predicted"/>